<feature type="domain" description="Methylated-DNA-[protein]-cysteine S-methyltransferase DNA binding" evidence="9">
    <location>
        <begin position="91"/>
        <end position="171"/>
    </location>
</feature>
<dbReference type="Gene3D" id="3.30.160.70">
    <property type="entry name" value="Methylated DNA-protein cysteine methyltransferase domain"/>
    <property type="match status" value="1"/>
</dbReference>
<dbReference type="SUPFAM" id="SSF53155">
    <property type="entry name" value="Methylated DNA-protein cysteine methyltransferase domain"/>
    <property type="match status" value="1"/>
</dbReference>
<dbReference type="Pfam" id="PF02870">
    <property type="entry name" value="Methyltransf_1N"/>
    <property type="match status" value="1"/>
</dbReference>
<evidence type="ECO:0000256" key="6">
    <source>
        <dbReference type="ARBA" id="ARBA00022763"/>
    </source>
</evidence>
<dbReference type="InterPro" id="IPR001497">
    <property type="entry name" value="MethylDNA_cys_MeTrfase_AS"/>
</dbReference>
<accession>A0A0M5INB9</accession>
<evidence type="ECO:0000259" key="10">
    <source>
        <dbReference type="Pfam" id="PF02870"/>
    </source>
</evidence>
<dbReference type="Pfam" id="PF01035">
    <property type="entry name" value="DNA_binding_1"/>
    <property type="match status" value="1"/>
</dbReference>
<protein>
    <recommendedName>
        <fullName evidence="3">methylated-DNA--[protein]-cysteine S-methyltransferase</fullName>
        <ecNumber evidence="3">2.1.1.63</ecNumber>
    </recommendedName>
</protein>
<proteinExistence type="inferred from homology"/>
<evidence type="ECO:0000256" key="4">
    <source>
        <dbReference type="ARBA" id="ARBA00022603"/>
    </source>
</evidence>
<keyword evidence="6" id="KW-0227">DNA damage</keyword>
<comment type="catalytic activity">
    <reaction evidence="8">
        <text>a 6-O-methyl-2'-deoxyguanosine in DNA + L-cysteinyl-[protein] = S-methyl-L-cysteinyl-[protein] + a 2'-deoxyguanosine in DNA</text>
        <dbReference type="Rhea" id="RHEA:24000"/>
        <dbReference type="Rhea" id="RHEA-COMP:10131"/>
        <dbReference type="Rhea" id="RHEA-COMP:10132"/>
        <dbReference type="Rhea" id="RHEA-COMP:11367"/>
        <dbReference type="Rhea" id="RHEA-COMP:11368"/>
        <dbReference type="ChEBI" id="CHEBI:29950"/>
        <dbReference type="ChEBI" id="CHEBI:82612"/>
        <dbReference type="ChEBI" id="CHEBI:85445"/>
        <dbReference type="ChEBI" id="CHEBI:85448"/>
        <dbReference type="EC" id="2.1.1.63"/>
    </reaction>
</comment>
<evidence type="ECO:0000313" key="11">
    <source>
        <dbReference type="EMBL" id="ALC16686.1"/>
    </source>
</evidence>
<dbReference type="SUPFAM" id="SSF46767">
    <property type="entry name" value="Methylated DNA-protein cysteine methyltransferase, C-terminal domain"/>
    <property type="match status" value="1"/>
</dbReference>
<dbReference type="InterPro" id="IPR008332">
    <property type="entry name" value="MethylG_MeTrfase_N"/>
</dbReference>
<keyword evidence="4 11" id="KW-0489">Methyltransferase</keyword>
<dbReference type="Proteomes" id="UP000057158">
    <property type="component" value="Chromosome"/>
</dbReference>
<dbReference type="InterPro" id="IPR014048">
    <property type="entry name" value="MethylDNA_cys_MeTrfase_DNA-bd"/>
</dbReference>
<evidence type="ECO:0000313" key="12">
    <source>
        <dbReference type="Proteomes" id="UP000057158"/>
    </source>
</evidence>
<sequence length="174" mass="19202">MLKRPQKGGSFDLWSSPIGWIGAVARDGLLVALFIHPDSHEIRERISRYFPGALPGEDRILGEVRHQLDEYFHHQRRVFDLPLDFTGIPTFTALVLRNLSLVPHGETITYGDLAKEIGRPLAARAVGGALAANPFPIVLPCHRVVGAKGRLTGYSGGEGVVTKKWLLEFEGKRS</sequence>
<evidence type="ECO:0000256" key="7">
    <source>
        <dbReference type="ARBA" id="ARBA00023204"/>
    </source>
</evidence>
<dbReference type="RefSeq" id="WP_053550761.1">
    <property type="nucleotide sequence ID" value="NZ_CP010802.1"/>
</dbReference>
<keyword evidence="12" id="KW-1185">Reference proteome</keyword>
<keyword evidence="5 11" id="KW-0808">Transferase</keyword>
<dbReference type="PROSITE" id="PS00374">
    <property type="entry name" value="MGMT"/>
    <property type="match status" value="1"/>
</dbReference>
<dbReference type="NCBIfam" id="TIGR00589">
    <property type="entry name" value="ogt"/>
    <property type="match status" value="1"/>
</dbReference>
<dbReference type="EC" id="2.1.1.63" evidence="3"/>
<dbReference type="CDD" id="cd06445">
    <property type="entry name" value="ATase"/>
    <property type="match status" value="1"/>
</dbReference>
<evidence type="ECO:0000256" key="1">
    <source>
        <dbReference type="ARBA" id="ARBA00001286"/>
    </source>
</evidence>
<dbReference type="STRING" id="1603606.DSOUD_1915"/>
<evidence type="ECO:0000256" key="5">
    <source>
        <dbReference type="ARBA" id="ARBA00022679"/>
    </source>
</evidence>
<comment type="similarity">
    <text evidence="2">Belongs to the MGMT family.</text>
</comment>
<gene>
    <name evidence="11" type="ORF">DSOUD_1915</name>
</gene>
<dbReference type="PATRIC" id="fig|1603606.3.peg.2075"/>
<dbReference type="EMBL" id="CP010802">
    <property type="protein sequence ID" value="ALC16686.1"/>
    <property type="molecule type" value="Genomic_DNA"/>
</dbReference>
<dbReference type="FunFam" id="1.10.10.10:FF:000214">
    <property type="entry name" value="Methylated-DNA--protein-cysteine methyltransferase"/>
    <property type="match status" value="1"/>
</dbReference>
<dbReference type="PANTHER" id="PTHR10815">
    <property type="entry name" value="METHYLATED-DNA--PROTEIN-CYSTEINE METHYLTRANSFERASE"/>
    <property type="match status" value="1"/>
</dbReference>
<dbReference type="InterPro" id="IPR036388">
    <property type="entry name" value="WH-like_DNA-bd_sf"/>
</dbReference>
<dbReference type="OrthoDB" id="9802228at2"/>
<dbReference type="PANTHER" id="PTHR10815:SF5">
    <property type="entry name" value="METHYLATED-DNA--PROTEIN-CYSTEINE METHYLTRANSFERASE"/>
    <property type="match status" value="1"/>
</dbReference>
<dbReference type="GO" id="GO:0006281">
    <property type="term" value="P:DNA repair"/>
    <property type="evidence" value="ECO:0007669"/>
    <property type="project" value="UniProtKB-KW"/>
</dbReference>
<dbReference type="AlphaFoldDB" id="A0A0M5INB9"/>
<keyword evidence="7" id="KW-0234">DNA repair</keyword>
<organism evidence="11 12">
    <name type="scientific">Desulfuromonas soudanensis</name>
    <dbReference type="NCBI Taxonomy" id="1603606"/>
    <lineage>
        <taxon>Bacteria</taxon>
        <taxon>Pseudomonadati</taxon>
        <taxon>Thermodesulfobacteriota</taxon>
        <taxon>Desulfuromonadia</taxon>
        <taxon>Desulfuromonadales</taxon>
        <taxon>Desulfuromonadaceae</taxon>
        <taxon>Desulfuromonas</taxon>
    </lineage>
</organism>
<evidence type="ECO:0000256" key="3">
    <source>
        <dbReference type="ARBA" id="ARBA00011918"/>
    </source>
</evidence>
<dbReference type="InterPro" id="IPR036217">
    <property type="entry name" value="MethylDNA_cys_MeTrfase_DNAb"/>
</dbReference>
<comment type="catalytic activity">
    <reaction evidence="1">
        <text>a 4-O-methyl-thymidine in DNA + L-cysteinyl-[protein] = a thymidine in DNA + S-methyl-L-cysteinyl-[protein]</text>
        <dbReference type="Rhea" id="RHEA:53428"/>
        <dbReference type="Rhea" id="RHEA-COMP:10131"/>
        <dbReference type="Rhea" id="RHEA-COMP:10132"/>
        <dbReference type="Rhea" id="RHEA-COMP:13555"/>
        <dbReference type="Rhea" id="RHEA-COMP:13556"/>
        <dbReference type="ChEBI" id="CHEBI:29950"/>
        <dbReference type="ChEBI" id="CHEBI:82612"/>
        <dbReference type="ChEBI" id="CHEBI:137386"/>
        <dbReference type="ChEBI" id="CHEBI:137387"/>
        <dbReference type="EC" id="2.1.1.63"/>
    </reaction>
</comment>
<dbReference type="KEGG" id="des:DSOUD_1915"/>
<reference evidence="11 12" key="1">
    <citation type="submission" date="2015-07" db="EMBL/GenBank/DDBJ databases">
        <title>Isolation and Genomic Characterization of a Novel Halophilic Metal-Reducing Deltaproteobacterium from the Deep Subsurface.</title>
        <authorList>
            <person name="Badalamenti J.P."/>
            <person name="Summers Z.M."/>
            <person name="Gralnick J.A."/>
            <person name="Bond D.R."/>
        </authorList>
    </citation>
    <scope>NUCLEOTIDE SEQUENCE [LARGE SCALE GENOMIC DNA]</scope>
    <source>
        <strain evidence="11 12">WTL</strain>
    </source>
</reference>
<evidence type="ECO:0000256" key="8">
    <source>
        <dbReference type="ARBA" id="ARBA00049348"/>
    </source>
</evidence>
<feature type="domain" description="Methylguanine DNA methyltransferase ribonuclease-like" evidence="10">
    <location>
        <begin position="16"/>
        <end position="85"/>
    </location>
</feature>
<evidence type="ECO:0000256" key="2">
    <source>
        <dbReference type="ARBA" id="ARBA00008711"/>
    </source>
</evidence>
<dbReference type="InterPro" id="IPR036631">
    <property type="entry name" value="MGMT_N_sf"/>
</dbReference>
<dbReference type="GO" id="GO:0003908">
    <property type="term" value="F:methylated-DNA-[protein]-cysteine S-methyltransferase activity"/>
    <property type="evidence" value="ECO:0007669"/>
    <property type="project" value="UniProtKB-EC"/>
</dbReference>
<dbReference type="Gene3D" id="1.10.10.10">
    <property type="entry name" value="Winged helix-like DNA-binding domain superfamily/Winged helix DNA-binding domain"/>
    <property type="match status" value="1"/>
</dbReference>
<evidence type="ECO:0000259" key="9">
    <source>
        <dbReference type="Pfam" id="PF01035"/>
    </source>
</evidence>
<dbReference type="GO" id="GO:0032259">
    <property type="term" value="P:methylation"/>
    <property type="evidence" value="ECO:0007669"/>
    <property type="project" value="UniProtKB-KW"/>
</dbReference>
<name>A0A0M5INB9_9BACT</name>